<evidence type="ECO:0000313" key="7">
    <source>
        <dbReference type="EMBL" id="RAJ08498.1"/>
    </source>
</evidence>
<dbReference type="Gene3D" id="1.10.1740.10">
    <property type="match status" value="1"/>
</dbReference>
<evidence type="ECO:0000256" key="3">
    <source>
        <dbReference type="ARBA" id="ARBA00023082"/>
    </source>
</evidence>
<dbReference type="InterPro" id="IPR013325">
    <property type="entry name" value="RNA_pol_sigma_r2"/>
</dbReference>
<feature type="domain" description="RNA polymerase sigma-70 region 2" evidence="5">
    <location>
        <begin position="14"/>
        <end position="80"/>
    </location>
</feature>
<reference evidence="7 8" key="1">
    <citation type="submission" date="2018-06" db="EMBL/GenBank/DDBJ databases">
        <title>Genomic Encyclopedia of Archaeal and Bacterial Type Strains, Phase II (KMG-II): from individual species to whole genera.</title>
        <authorList>
            <person name="Goeker M."/>
        </authorList>
    </citation>
    <scope>NUCLEOTIDE SEQUENCE [LARGE SCALE GENOMIC DNA]</scope>
    <source>
        <strain evidence="7 8">DSM 23857</strain>
    </source>
</reference>
<protein>
    <submittedName>
        <fullName evidence="7">RNA polymerase sigma-70 factor (ECF subfamily)</fullName>
    </submittedName>
</protein>
<dbReference type="Proteomes" id="UP000249547">
    <property type="component" value="Unassembled WGS sequence"/>
</dbReference>
<dbReference type="NCBIfam" id="TIGR02985">
    <property type="entry name" value="Sig70_bacteroi1"/>
    <property type="match status" value="1"/>
</dbReference>
<dbReference type="SUPFAM" id="SSF88946">
    <property type="entry name" value="Sigma2 domain of RNA polymerase sigma factors"/>
    <property type="match status" value="1"/>
</dbReference>
<dbReference type="GO" id="GO:0003677">
    <property type="term" value="F:DNA binding"/>
    <property type="evidence" value="ECO:0007669"/>
    <property type="project" value="InterPro"/>
</dbReference>
<dbReference type="InterPro" id="IPR039425">
    <property type="entry name" value="RNA_pol_sigma-70-like"/>
</dbReference>
<dbReference type="InterPro" id="IPR014327">
    <property type="entry name" value="RNA_pol_sigma70_bacteroid"/>
</dbReference>
<dbReference type="AlphaFoldDB" id="A0A327QXH4"/>
<dbReference type="Pfam" id="PF08281">
    <property type="entry name" value="Sigma70_r4_2"/>
    <property type="match status" value="1"/>
</dbReference>
<dbReference type="GO" id="GO:0016987">
    <property type="term" value="F:sigma factor activity"/>
    <property type="evidence" value="ECO:0007669"/>
    <property type="project" value="UniProtKB-KW"/>
</dbReference>
<dbReference type="EMBL" id="QLLL01000002">
    <property type="protein sequence ID" value="RAJ08498.1"/>
    <property type="molecule type" value="Genomic_DNA"/>
</dbReference>
<evidence type="ECO:0000259" key="5">
    <source>
        <dbReference type="Pfam" id="PF04542"/>
    </source>
</evidence>
<dbReference type="OrthoDB" id="9772248at2"/>
<comment type="caution">
    <text evidence="7">The sequence shown here is derived from an EMBL/GenBank/DDBJ whole genome shotgun (WGS) entry which is preliminary data.</text>
</comment>
<dbReference type="Pfam" id="PF04542">
    <property type="entry name" value="Sigma70_r2"/>
    <property type="match status" value="1"/>
</dbReference>
<dbReference type="RefSeq" id="WP_111596645.1">
    <property type="nucleotide sequence ID" value="NZ_QLLL01000002.1"/>
</dbReference>
<keyword evidence="2" id="KW-0805">Transcription regulation</keyword>
<evidence type="ECO:0000256" key="4">
    <source>
        <dbReference type="ARBA" id="ARBA00023163"/>
    </source>
</evidence>
<name>A0A327QXH4_9BACT</name>
<dbReference type="NCBIfam" id="TIGR02937">
    <property type="entry name" value="sigma70-ECF"/>
    <property type="match status" value="1"/>
</dbReference>
<dbReference type="PANTHER" id="PTHR43133">
    <property type="entry name" value="RNA POLYMERASE ECF-TYPE SIGMA FACTO"/>
    <property type="match status" value="1"/>
</dbReference>
<sequence>MGEQCLLDSFEQQFRAHYKKLRIIAIGIIGDDEVAKDLVQDFYAKCWQKRHELTFNVSFEAYASKAIRNACLNYLANQKREEERKASLPNVPDGLDEVALREKFYTVLYNALQEMPPQRRKILLLSVKEGMSYQQIAEHTGISINTVKFHMQAAYQYLREQGKDISLLTIVAFIGALPRF</sequence>
<dbReference type="GO" id="GO:0006352">
    <property type="term" value="P:DNA-templated transcription initiation"/>
    <property type="evidence" value="ECO:0007669"/>
    <property type="project" value="InterPro"/>
</dbReference>
<organism evidence="7 8">
    <name type="scientific">Chitinophaga skermanii</name>
    <dbReference type="NCBI Taxonomy" id="331697"/>
    <lineage>
        <taxon>Bacteria</taxon>
        <taxon>Pseudomonadati</taxon>
        <taxon>Bacteroidota</taxon>
        <taxon>Chitinophagia</taxon>
        <taxon>Chitinophagales</taxon>
        <taxon>Chitinophagaceae</taxon>
        <taxon>Chitinophaga</taxon>
    </lineage>
</organism>
<accession>A0A327QXH4</accession>
<comment type="similarity">
    <text evidence="1">Belongs to the sigma-70 factor family. ECF subfamily.</text>
</comment>
<evidence type="ECO:0000256" key="1">
    <source>
        <dbReference type="ARBA" id="ARBA00010641"/>
    </source>
</evidence>
<dbReference type="InterPro" id="IPR013249">
    <property type="entry name" value="RNA_pol_sigma70_r4_t2"/>
</dbReference>
<dbReference type="PANTHER" id="PTHR43133:SF46">
    <property type="entry name" value="RNA POLYMERASE SIGMA-70 FACTOR ECF SUBFAMILY"/>
    <property type="match status" value="1"/>
</dbReference>
<keyword evidence="8" id="KW-1185">Reference proteome</keyword>
<dbReference type="SUPFAM" id="SSF88659">
    <property type="entry name" value="Sigma3 and sigma4 domains of RNA polymerase sigma factors"/>
    <property type="match status" value="1"/>
</dbReference>
<evidence type="ECO:0000313" key="8">
    <source>
        <dbReference type="Proteomes" id="UP000249547"/>
    </source>
</evidence>
<dbReference type="InterPro" id="IPR007627">
    <property type="entry name" value="RNA_pol_sigma70_r2"/>
</dbReference>
<keyword evidence="4" id="KW-0804">Transcription</keyword>
<dbReference type="InterPro" id="IPR014284">
    <property type="entry name" value="RNA_pol_sigma-70_dom"/>
</dbReference>
<feature type="domain" description="RNA polymerase sigma factor 70 region 4 type 2" evidence="6">
    <location>
        <begin position="108"/>
        <end position="156"/>
    </location>
</feature>
<keyword evidence="3" id="KW-0731">Sigma factor</keyword>
<proteinExistence type="inferred from homology"/>
<dbReference type="InterPro" id="IPR013324">
    <property type="entry name" value="RNA_pol_sigma_r3/r4-like"/>
</dbReference>
<evidence type="ECO:0000259" key="6">
    <source>
        <dbReference type="Pfam" id="PF08281"/>
    </source>
</evidence>
<dbReference type="InterPro" id="IPR036388">
    <property type="entry name" value="WH-like_DNA-bd_sf"/>
</dbReference>
<evidence type="ECO:0000256" key="2">
    <source>
        <dbReference type="ARBA" id="ARBA00023015"/>
    </source>
</evidence>
<gene>
    <name evidence="7" type="ORF">LX64_01150</name>
</gene>
<dbReference type="Gene3D" id="1.10.10.10">
    <property type="entry name" value="Winged helix-like DNA-binding domain superfamily/Winged helix DNA-binding domain"/>
    <property type="match status" value="1"/>
</dbReference>